<gene>
    <name evidence="1" type="ORF">POPTR_008G174500v4</name>
</gene>
<comment type="caution">
    <text evidence="1">The sequence shown here is derived from an EMBL/GenBank/DDBJ whole genome shotgun (WGS) entry which is preliminary data.</text>
</comment>
<protein>
    <submittedName>
        <fullName evidence="1">Uncharacterized protein</fullName>
    </submittedName>
</protein>
<proteinExistence type="predicted"/>
<accession>A0ACC0SMF7</accession>
<dbReference type="EMBL" id="CM009297">
    <property type="protein sequence ID" value="KAI9390386.1"/>
    <property type="molecule type" value="Genomic_DNA"/>
</dbReference>
<name>A0ACC0SMF7_POPTR</name>
<evidence type="ECO:0000313" key="2">
    <source>
        <dbReference type="Proteomes" id="UP000006729"/>
    </source>
</evidence>
<dbReference type="Proteomes" id="UP000006729">
    <property type="component" value="Chromosome 8"/>
</dbReference>
<reference evidence="1 2" key="1">
    <citation type="journal article" date="2006" name="Science">
        <title>The genome of black cottonwood, Populus trichocarpa (Torr. &amp; Gray).</title>
        <authorList>
            <person name="Tuskan G.A."/>
            <person name="Difazio S."/>
            <person name="Jansson S."/>
            <person name="Bohlmann J."/>
            <person name="Grigoriev I."/>
            <person name="Hellsten U."/>
            <person name="Putnam N."/>
            <person name="Ralph S."/>
            <person name="Rombauts S."/>
            <person name="Salamov A."/>
            <person name="Schein J."/>
            <person name="Sterck L."/>
            <person name="Aerts A."/>
            <person name="Bhalerao R.R."/>
            <person name="Bhalerao R.P."/>
            <person name="Blaudez D."/>
            <person name="Boerjan W."/>
            <person name="Brun A."/>
            <person name="Brunner A."/>
            <person name="Busov V."/>
            <person name="Campbell M."/>
            <person name="Carlson J."/>
            <person name="Chalot M."/>
            <person name="Chapman J."/>
            <person name="Chen G.L."/>
            <person name="Cooper D."/>
            <person name="Coutinho P.M."/>
            <person name="Couturier J."/>
            <person name="Covert S."/>
            <person name="Cronk Q."/>
            <person name="Cunningham R."/>
            <person name="Davis J."/>
            <person name="Degroeve S."/>
            <person name="Dejardin A."/>
            <person name="Depamphilis C."/>
            <person name="Detter J."/>
            <person name="Dirks B."/>
            <person name="Dubchak I."/>
            <person name="Duplessis S."/>
            <person name="Ehlting J."/>
            <person name="Ellis B."/>
            <person name="Gendler K."/>
            <person name="Goodstein D."/>
            <person name="Gribskov M."/>
            <person name="Grimwood J."/>
            <person name="Groover A."/>
            <person name="Gunter L."/>
            <person name="Hamberger B."/>
            <person name="Heinze B."/>
            <person name="Helariutta Y."/>
            <person name="Henrissat B."/>
            <person name="Holligan D."/>
            <person name="Holt R."/>
            <person name="Huang W."/>
            <person name="Islam-Faridi N."/>
            <person name="Jones S."/>
            <person name="Jones-Rhoades M."/>
            <person name="Jorgensen R."/>
            <person name="Joshi C."/>
            <person name="Kangasjarvi J."/>
            <person name="Karlsson J."/>
            <person name="Kelleher C."/>
            <person name="Kirkpatrick R."/>
            <person name="Kirst M."/>
            <person name="Kohler A."/>
            <person name="Kalluri U."/>
            <person name="Larimer F."/>
            <person name="Leebens-Mack J."/>
            <person name="Leple J.C."/>
            <person name="Locascio P."/>
            <person name="Lou Y."/>
            <person name="Lucas S."/>
            <person name="Martin F."/>
            <person name="Montanini B."/>
            <person name="Napoli C."/>
            <person name="Nelson D.R."/>
            <person name="Nelson C."/>
            <person name="Nieminen K."/>
            <person name="Nilsson O."/>
            <person name="Pereda V."/>
            <person name="Peter G."/>
            <person name="Philippe R."/>
            <person name="Pilate G."/>
            <person name="Poliakov A."/>
            <person name="Razumovskaya J."/>
            <person name="Richardson P."/>
            <person name="Rinaldi C."/>
            <person name="Ritland K."/>
            <person name="Rouze P."/>
            <person name="Ryaboy D."/>
            <person name="Schmutz J."/>
            <person name="Schrader J."/>
            <person name="Segerman B."/>
            <person name="Shin H."/>
            <person name="Siddiqui A."/>
            <person name="Sterky F."/>
            <person name="Terry A."/>
            <person name="Tsai C.J."/>
            <person name="Uberbacher E."/>
            <person name="Unneberg P."/>
            <person name="Vahala J."/>
            <person name="Wall K."/>
            <person name="Wessler S."/>
            <person name="Yang G."/>
            <person name="Yin T."/>
            <person name="Douglas C."/>
            <person name="Marra M."/>
            <person name="Sandberg G."/>
            <person name="Van de Peer Y."/>
            <person name="Rokhsar D."/>
        </authorList>
    </citation>
    <scope>NUCLEOTIDE SEQUENCE [LARGE SCALE GENOMIC DNA]</scope>
    <source>
        <strain evidence="2">cv. Nisqually</strain>
    </source>
</reference>
<organism evidence="1 2">
    <name type="scientific">Populus trichocarpa</name>
    <name type="common">Western balsam poplar</name>
    <name type="synonym">Populus balsamifera subsp. trichocarpa</name>
    <dbReference type="NCBI Taxonomy" id="3694"/>
    <lineage>
        <taxon>Eukaryota</taxon>
        <taxon>Viridiplantae</taxon>
        <taxon>Streptophyta</taxon>
        <taxon>Embryophyta</taxon>
        <taxon>Tracheophyta</taxon>
        <taxon>Spermatophyta</taxon>
        <taxon>Magnoliopsida</taxon>
        <taxon>eudicotyledons</taxon>
        <taxon>Gunneridae</taxon>
        <taxon>Pentapetalae</taxon>
        <taxon>rosids</taxon>
        <taxon>fabids</taxon>
        <taxon>Malpighiales</taxon>
        <taxon>Salicaceae</taxon>
        <taxon>Saliceae</taxon>
        <taxon>Populus</taxon>
    </lineage>
</organism>
<evidence type="ECO:0000313" key="1">
    <source>
        <dbReference type="EMBL" id="KAI9390386.1"/>
    </source>
</evidence>
<keyword evidence="2" id="KW-1185">Reference proteome</keyword>
<sequence>MAAQVNSMVGSFVWVEDPEEAWMDGEVLEVNGEEITVNCASRKAVVAKASNVFPKDPEFPPCGVDDMTKLAYLHEPGVLQNLRCRYDINEIYTYTGNILIAVNPFRRLPHLYDNHMMEQYKGATIGELSPHPFAVADSAYRQMINEGISQSILVSGESGAGKTESTKMLMRYLAYMGGRAAAEGRSVEQQVLESNPVLEAFGNAKTLRNNNSSRFGKFVEIQFDQSGRISGAAIRTYLLERSRVCQVSDAERNYHCFYMLCAAPEEVIEKYKLGNPRTFHYLNQSNFYDLDGVNESEEYLATRRAMDIVGINANEQDAIFRVVAAILHLGNVEFAKGNEIDSSEPKDDKSQFHLKTAAELLMCNEKSLENSLCKRVIVTRDESITKWLDPDAATVNRDTLAKIVYSRLFDWIVSTINNSIGQDPNSKSLIGVLDIYGFESFKTNSFEQFCINLTNEKLQQHFNQHVFKAEQEEYTKEEIDWSYIEFIDNQDILDLIEKKPGGIIALLDEACMFPRSTHETFAEKLYQTFKDHKRFNKPKLARSDFTICHYAGDVTYQTEHFLDKNKDYVVAEHQSLLSESMCSFVSGLFPPLPEESAKSSKFSSIGSRCKQQLQALLETLSATEPHYIRCVKPNNALKPSIFENNNVLQQLCCGGVMEAIRISCAGYPTRKTFDEFVRRFAILAPDVLHGGCDEVSACKMLLEKVNLKGYQIGKTKVFLRAGQMAELDAHRSELLGRSASIIQRKVRSYFCRKSFILLRQSAIHIQTLCRAEVARNRFECLRREAACLKIQKYSRRYLASKAYNNLCFSAVSIQSCMRGMAARNELCFRKQMRAVIVIQSQCRKHSAQLHYLRLKRAAIATQCAWRGRVARKELRKLKMAAKETGALQAAKSKLEKEVEELTWRLQLEKRMRADLEESKTQENAKLRTTLQEMQLEFQESKALLIKERESIKKEAEKVPTIQEVPVIDNELVNKLTAENEMLKVKLFMHCYFLLNELSSWYRACQMTVYVLLL</sequence>